<dbReference type="KEGG" id="mind:mvi_60370"/>
<organism evidence="2 3">
    <name type="scientific">Methylobacterium indicum</name>
    <dbReference type="NCBI Taxonomy" id="1775910"/>
    <lineage>
        <taxon>Bacteria</taxon>
        <taxon>Pseudomonadati</taxon>
        <taxon>Pseudomonadota</taxon>
        <taxon>Alphaproteobacteria</taxon>
        <taxon>Hyphomicrobiales</taxon>
        <taxon>Methylobacteriaceae</taxon>
        <taxon>Methylobacterium</taxon>
    </lineage>
</organism>
<dbReference type="InterPro" id="IPR036397">
    <property type="entry name" value="RNaseH_sf"/>
</dbReference>
<feature type="domain" description="Tc1-like transposase DDE" evidence="1">
    <location>
        <begin position="1"/>
        <end position="135"/>
    </location>
</feature>
<protein>
    <submittedName>
        <fullName evidence="2">Transposase</fullName>
    </submittedName>
</protein>
<gene>
    <name evidence="2" type="ORF">mvi_60370</name>
</gene>
<dbReference type="RefSeq" id="WP_207183829.1">
    <property type="nucleotide sequence ID" value="NZ_AP024146.1"/>
</dbReference>
<dbReference type="Proteomes" id="UP000663508">
    <property type="component" value="Plasmid pVL1_1"/>
</dbReference>
<dbReference type="NCBIfam" id="NF033545">
    <property type="entry name" value="transpos_IS630"/>
    <property type="match status" value="1"/>
</dbReference>
<dbReference type="InterPro" id="IPR047655">
    <property type="entry name" value="Transpos_IS630-like"/>
</dbReference>
<evidence type="ECO:0000259" key="1">
    <source>
        <dbReference type="Pfam" id="PF13358"/>
    </source>
</evidence>
<sequence>MDEARVGQKGRSGHRWWMRGQRPAGRCDGRFQSAYIFAAVEPQTGSAFGLVLPRVSTEAMSLFLAQFAATLEPDTQAVVVLDGAGWHIAKDLRVPDAVTLVRLPAYSPELNPVERIWLYLRERFLSARVFPDYEAILDACCTAWNALTAEPERVRSIANVPYIARVNA</sequence>
<dbReference type="Pfam" id="PF13358">
    <property type="entry name" value="DDE_3"/>
    <property type="match status" value="1"/>
</dbReference>
<dbReference type="InterPro" id="IPR038717">
    <property type="entry name" value="Tc1-like_DDE_dom"/>
</dbReference>
<dbReference type="Gene3D" id="3.30.420.10">
    <property type="entry name" value="Ribonuclease H-like superfamily/Ribonuclease H"/>
    <property type="match status" value="1"/>
</dbReference>
<accession>A0A8H9C9Y8</accession>
<geneLocation type="plasmid" evidence="2 3">
    <name>pVL1_1</name>
</geneLocation>
<dbReference type="AlphaFoldDB" id="A0A8H9C9Y8"/>
<dbReference type="GO" id="GO:0003676">
    <property type="term" value="F:nucleic acid binding"/>
    <property type="evidence" value="ECO:0007669"/>
    <property type="project" value="InterPro"/>
</dbReference>
<keyword evidence="2" id="KW-0614">Plasmid</keyword>
<name>A0A8H9C9Y8_9HYPH</name>
<proteinExistence type="predicted"/>
<evidence type="ECO:0000313" key="3">
    <source>
        <dbReference type="Proteomes" id="UP000663508"/>
    </source>
</evidence>
<evidence type="ECO:0000313" key="2">
    <source>
        <dbReference type="EMBL" id="BCM87576.1"/>
    </source>
</evidence>
<dbReference type="EMBL" id="AP024146">
    <property type="protein sequence ID" value="BCM87576.1"/>
    <property type="molecule type" value="Genomic_DNA"/>
</dbReference>
<reference evidence="2" key="1">
    <citation type="submission" date="2020-11" db="EMBL/GenBank/DDBJ databases">
        <title>Complete genome sequence of a novel pathogenic Methylobacterium strain isolated from rice in Vietnam.</title>
        <authorList>
            <person name="Lai K."/>
            <person name="Okazaki S."/>
            <person name="Higashi K."/>
            <person name="Mori H."/>
            <person name="Toyoda A."/>
            <person name="Kurokawa K."/>
        </authorList>
    </citation>
    <scope>NUCLEOTIDE SEQUENCE</scope>
    <source>
        <strain evidence="2">VL1</strain>
        <plasmid evidence="2">pVL1_1</plasmid>
    </source>
</reference>